<dbReference type="AlphaFoldDB" id="A0A4C1V0A4"/>
<organism evidence="2 3">
    <name type="scientific">Eumeta variegata</name>
    <name type="common">Bagworm moth</name>
    <name type="synonym">Eumeta japonica</name>
    <dbReference type="NCBI Taxonomy" id="151549"/>
    <lineage>
        <taxon>Eukaryota</taxon>
        <taxon>Metazoa</taxon>
        <taxon>Ecdysozoa</taxon>
        <taxon>Arthropoda</taxon>
        <taxon>Hexapoda</taxon>
        <taxon>Insecta</taxon>
        <taxon>Pterygota</taxon>
        <taxon>Neoptera</taxon>
        <taxon>Endopterygota</taxon>
        <taxon>Lepidoptera</taxon>
        <taxon>Glossata</taxon>
        <taxon>Ditrysia</taxon>
        <taxon>Tineoidea</taxon>
        <taxon>Psychidae</taxon>
        <taxon>Oiketicinae</taxon>
        <taxon>Eumeta</taxon>
    </lineage>
</organism>
<dbReference type="Pfam" id="PF00078">
    <property type="entry name" value="RVT_1"/>
    <property type="match status" value="1"/>
</dbReference>
<keyword evidence="2" id="KW-0808">Transferase</keyword>
<dbReference type="GO" id="GO:0003964">
    <property type="term" value="F:RNA-directed DNA polymerase activity"/>
    <property type="evidence" value="ECO:0007669"/>
    <property type="project" value="UniProtKB-KW"/>
</dbReference>
<reference evidence="2 3" key="1">
    <citation type="journal article" date="2019" name="Commun. Biol.">
        <title>The bagworm genome reveals a unique fibroin gene that provides high tensile strength.</title>
        <authorList>
            <person name="Kono N."/>
            <person name="Nakamura H."/>
            <person name="Ohtoshi R."/>
            <person name="Tomita M."/>
            <person name="Numata K."/>
            <person name="Arakawa K."/>
        </authorList>
    </citation>
    <scope>NUCLEOTIDE SEQUENCE [LARGE SCALE GENOMIC DNA]</scope>
</reference>
<keyword evidence="2" id="KW-0548">Nucleotidyltransferase</keyword>
<dbReference type="EMBL" id="BGZK01000255">
    <property type="protein sequence ID" value="GBP32168.1"/>
    <property type="molecule type" value="Genomic_DNA"/>
</dbReference>
<accession>A0A4C1V0A4</accession>
<feature type="domain" description="Reverse transcriptase" evidence="1">
    <location>
        <begin position="1"/>
        <end position="284"/>
    </location>
</feature>
<name>A0A4C1V0A4_EUMVA</name>
<gene>
    <name evidence="2" type="primary">RTase</name>
    <name evidence="2" type="ORF">EVAR_80936_1</name>
</gene>
<dbReference type="PANTHER" id="PTHR33332">
    <property type="entry name" value="REVERSE TRANSCRIPTASE DOMAIN-CONTAINING PROTEIN"/>
    <property type="match status" value="1"/>
</dbReference>
<dbReference type="PROSITE" id="PS50878">
    <property type="entry name" value="RT_POL"/>
    <property type="match status" value="1"/>
</dbReference>
<evidence type="ECO:0000259" key="1">
    <source>
        <dbReference type="PROSITE" id="PS50878"/>
    </source>
</evidence>
<keyword evidence="3" id="KW-1185">Reference proteome</keyword>
<protein>
    <submittedName>
        <fullName evidence="2">Probable RNA-directed DNA polymerase from transposon BS</fullName>
    </submittedName>
</protein>
<dbReference type="OrthoDB" id="414730at2759"/>
<sequence length="377" mass="43073">MKPEQEDNRNDDELITGDVIGNTVYSERFVLKLLLKFANLDTLKDEINEKTFEEDLCTLWDMTTERDCNTEKTRSDFFTQFVTKEAIESLSSAFQEVLINQTDSCDREECESIFCDLSKAFDCVHHETLIGKLRHYGVTGRALDLLKSYLSNRVQRVDVNGKKSSGSIVHMGVPQGSILGPFLFLVYINDLPSLVNDAHEIVLFADDTSLLFKVKRQQPTYDDVNNAISKVEKWFTANNLLLNEMKTKCIRFSLPNVRHGSGTISVRNKELEFVDSTVFLGITLDNRLQWGPHISKLAKRLSSAAYAVKKMRNLSDVETARLVYFGRFHSLMSYGILLWGNTADIQKIFVLQKRAVRAIYKLGPRTSLEISLRKLEF</sequence>
<dbReference type="InterPro" id="IPR000477">
    <property type="entry name" value="RT_dom"/>
</dbReference>
<evidence type="ECO:0000313" key="3">
    <source>
        <dbReference type="Proteomes" id="UP000299102"/>
    </source>
</evidence>
<proteinExistence type="predicted"/>
<comment type="caution">
    <text evidence="2">The sequence shown here is derived from an EMBL/GenBank/DDBJ whole genome shotgun (WGS) entry which is preliminary data.</text>
</comment>
<dbReference type="Proteomes" id="UP000299102">
    <property type="component" value="Unassembled WGS sequence"/>
</dbReference>
<keyword evidence="2" id="KW-0695">RNA-directed DNA polymerase</keyword>
<evidence type="ECO:0000313" key="2">
    <source>
        <dbReference type="EMBL" id="GBP32168.1"/>
    </source>
</evidence>